<evidence type="ECO:0000313" key="2">
    <source>
        <dbReference type="Proteomes" id="UP000664203"/>
    </source>
</evidence>
<dbReference type="EMBL" id="CAJPDR010000023">
    <property type="protein sequence ID" value="CAF9907672.1"/>
    <property type="molecule type" value="Genomic_DNA"/>
</dbReference>
<dbReference type="Proteomes" id="UP000664203">
    <property type="component" value="Unassembled WGS sequence"/>
</dbReference>
<evidence type="ECO:0000313" key="1">
    <source>
        <dbReference type="EMBL" id="CAF9907672.1"/>
    </source>
</evidence>
<proteinExistence type="predicted"/>
<keyword evidence="2" id="KW-1185">Reference proteome</keyword>
<dbReference type="OrthoDB" id="10640943at2759"/>
<comment type="caution">
    <text evidence="1">The sequence shown here is derived from an EMBL/GenBank/DDBJ whole genome shotgun (WGS) entry which is preliminary data.</text>
</comment>
<sequence length="137" mass="15766">MAQAMPKPLSRRFRVRSPRCDAATRVYIARHLLRRDDEDGAAFLAELSRTVRVERDQSRVTYRRIYPDRRELVVREMLPSLARRHIAGIPAFLAAPNRVVDGEEDGDESDDEDAVEFKEVRERLCGIMGNTDLLDPD</sequence>
<protein>
    <submittedName>
        <fullName evidence="1">Uncharacterized protein</fullName>
    </submittedName>
</protein>
<accession>A0A8H3HYG8</accession>
<name>A0A8H3HYG8_9LECA</name>
<dbReference type="AlphaFoldDB" id="A0A8H3HYG8"/>
<reference evidence="1" key="1">
    <citation type="submission" date="2021-03" db="EMBL/GenBank/DDBJ databases">
        <authorList>
            <person name="Tagirdzhanova G."/>
        </authorList>
    </citation>
    <scope>NUCLEOTIDE SEQUENCE</scope>
</reference>
<organism evidence="1 2">
    <name type="scientific">Alectoria fallacina</name>
    <dbReference type="NCBI Taxonomy" id="1903189"/>
    <lineage>
        <taxon>Eukaryota</taxon>
        <taxon>Fungi</taxon>
        <taxon>Dikarya</taxon>
        <taxon>Ascomycota</taxon>
        <taxon>Pezizomycotina</taxon>
        <taxon>Lecanoromycetes</taxon>
        <taxon>OSLEUM clade</taxon>
        <taxon>Lecanoromycetidae</taxon>
        <taxon>Lecanorales</taxon>
        <taxon>Lecanorineae</taxon>
        <taxon>Parmeliaceae</taxon>
        <taxon>Alectoria</taxon>
    </lineage>
</organism>
<gene>
    <name evidence="1" type="ORF">ALECFALPRED_003746</name>
</gene>